<dbReference type="GO" id="GO:0016853">
    <property type="term" value="F:isomerase activity"/>
    <property type="evidence" value="ECO:0007669"/>
    <property type="project" value="UniProtKB-KW"/>
</dbReference>
<evidence type="ECO:0000313" key="2">
    <source>
        <dbReference type="EMBL" id="TNY18646.1"/>
    </source>
</evidence>
<dbReference type="SUPFAM" id="SSF51658">
    <property type="entry name" value="Xylose isomerase-like"/>
    <property type="match status" value="1"/>
</dbReference>
<dbReference type="OrthoDB" id="5360893at2759"/>
<dbReference type="STRING" id="5288.A0A5C5FQX7"/>
<dbReference type="InterPro" id="IPR050312">
    <property type="entry name" value="IolE/XylAMocC-like"/>
</dbReference>
<proteinExistence type="predicted"/>
<dbReference type="Gene3D" id="3.20.20.150">
    <property type="entry name" value="Divalent-metal-dependent TIM barrel enzymes"/>
    <property type="match status" value="1"/>
</dbReference>
<accession>A0A5C5FQX7</accession>
<protein>
    <submittedName>
        <fullName evidence="2">Xylose isomerase-like protein</fullName>
    </submittedName>
</protein>
<sequence length="351" mass="39172">MPGDSKLTRQSLASISLCYASCSLGQPTDPLPERLSHIASAGFAYIELSFPDLQAYASQTEGRDVGEKEWDALVRAAEGVKRLLAERRLRCFILQPFGQFEGWPEGSDEKKDAWERVEGWIRIMKAVGTDTLQVGSSDVETIEWDRNVVVKDLRDLCDRLDKDGFKLSYENWCWSTHAPTWKAVWGIVRDVDRDNMTVNLDTFQTAGSEWADPTRPSGLVDATSDAEREKRFQASLDELSETVPAEKIGFLQLSDAYKVDPPLEDKTVDGLRPRGRWSHDFRPLPYGGGYLTVEQVTKAVLKTGWRGILSVEVFDSGPEGKGEDGVRLDEFARDAASSVQRLLDACADDAT</sequence>
<dbReference type="PANTHER" id="PTHR12110">
    <property type="entry name" value="HYDROXYPYRUVATE ISOMERASE"/>
    <property type="match status" value="1"/>
</dbReference>
<evidence type="ECO:0000313" key="3">
    <source>
        <dbReference type="Proteomes" id="UP000311382"/>
    </source>
</evidence>
<dbReference type="Proteomes" id="UP000311382">
    <property type="component" value="Unassembled WGS sequence"/>
</dbReference>
<dbReference type="InterPro" id="IPR036237">
    <property type="entry name" value="Xyl_isomerase-like_sf"/>
</dbReference>
<reference evidence="2 3" key="1">
    <citation type="submission" date="2019-03" db="EMBL/GenBank/DDBJ databases">
        <title>Rhodosporidium diobovatum UCD-FST 08-225 genome sequencing, assembly, and annotation.</title>
        <authorList>
            <person name="Fakankun I.U."/>
            <person name="Fristensky B."/>
            <person name="Levin D.B."/>
        </authorList>
    </citation>
    <scope>NUCLEOTIDE SEQUENCE [LARGE SCALE GENOMIC DNA]</scope>
    <source>
        <strain evidence="2 3">UCD-FST 08-225</strain>
    </source>
</reference>
<dbReference type="InterPro" id="IPR013022">
    <property type="entry name" value="Xyl_isomerase-like_TIM-brl"/>
</dbReference>
<feature type="domain" description="Xylose isomerase-like TIM barrel" evidence="1">
    <location>
        <begin position="37"/>
        <end position="321"/>
    </location>
</feature>
<dbReference type="Pfam" id="PF01261">
    <property type="entry name" value="AP_endonuc_2"/>
    <property type="match status" value="1"/>
</dbReference>
<dbReference type="EMBL" id="SOZI01000128">
    <property type="protein sequence ID" value="TNY18646.1"/>
    <property type="molecule type" value="Genomic_DNA"/>
</dbReference>
<organism evidence="2 3">
    <name type="scientific">Rhodotorula diobovata</name>
    <dbReference type="NCBI Taxonomy" id="5288"/>
    <lineage>
        <taxon>Eukaryota</taxon>
        <taxon>Fungi</taxon>
        <taxon>Dikarya</taxon>
        <taxon>Basidiomycota</taxon>
        <taxon>Pucciniomycotina</taxon>
        <taxon>Microbotryomycetes</taxon>
        <taxon>Sporidiobolales</taxon>
        <taxon>Sporidiobolaceae</taxon>
        <taxon>Rhodotorula</taxon>
    </lineage>
</organism>
<dbReference type="AlphaFoldDB" id="A0A5C5FQX7"/>
<comment type="caution">
    <text evidence="2">The sequence shown here is derived from an EMBL/GenBank/DDBJ whole genome shotgun (WGS) entry which is preliminary data.</text>
</comment>
<evidence type="ECO:0000259" key="1">
    <source>
        <dbReference type="Pfam" id="PF01261"/>
    </source>
</evidence>
<name>A0A5C5FQX7_9BASI</name>
<keyword evidence="2" id="KW-0413">Isomerase</keyword>
<gene>
    <name evidence="2" type="ORF">DMC30DRAFT_42252</name>
</gene>
<keyword evidence="3" id="KW-1185">Reference proteome</keyword>
<dbReference type="PANTHER" id="PTHR12110:SF56">
    <property type="entry name" value="DEHYDRATASE, PUTATIVE (AFU_ORTHOLOGUE AFUA_6G08740)-RELATED"/>
    <property type="match status" value="1"/>
</dbReference>